<keyword evidence="3" id="KW-1185">Reference proteome</keyword>
<name>A0ABQ5IIG8_9ASTR</name>
<protein>
    <submittedName>
        <fullName evidence="2">Uncharacterized protein</fullName>
    </submittedName>
</protein>
<gene>
    <name evidence="2" type="ORF">Tco_1110174</name>
</gene>
<feature type="compositionally biased region" description="Acidic residues" evidence="1">
    <location>
        <begin position="155"/>
        <end position="167"/>
    </location>
</feature>
<comment type="caution">
    <text evidence="2">The sequence shown here is derived from an EMBL/GenBank/DDBJ whole genome shotgun (WGS) entry which is preliminary data.</text>
</comment>
<accession>A0ABQ5IIG8</accession>
<reference evidence="2" key="2">
    <citation type="submission" date="2022-01" db="EMBL/GenBank/DDBJ databases">
        <authorList>
            <person name="Yamashiro T."/>
            <person name="Shiraishi A."/>
            <person name="Satake H."/>
            <person name="Nakayama K."/>
        </authorList>
    </citation>
    <scope>NUCLEOTIDE SEQUENCE</scope>
</reference>
<evidence type="ECO:0000313" key="2">
    <source>
        <dbReference type="EMBL" id="GJT99835.1"/>
    </source>
</evidence>
<dbReference type="EMBL" id="BQNB010020807">
    <property type="protein sequence ID" value="GJT99835.1"/>
    <property type="molecule type" value="Genomic_DNA"/>
</dbReference>
<feature type="region of interest" description="Disordered" evidence="1">
    <location>
        <begin position="155"/>
        <end position="197"/>
    </location>
</feature>
<sequence>MPRVVKSRDEIFSRWGYCDNHDLSRLDNQSIERDRLIGIGFVLNFVKFISFTFGDKEMISVIEAIIREVFVKLLLDSFGKLSISNCQGWPYHQVLEQFQGYETSEEEPVEQPRRHDLYGFVDHPQLQQGYPMNEFAPHRLPQPKGNMNGWLIEDEEEVERNEVDSDLESTASSKPVWKKTNKADHDRASRNCPWCSK</sequence>
<evidence type="ECO:0000313" key="3">
    <source>
        <dbReference type="Proteomes" id="UP001151760"/>
    </source>
</evidence>
<dbReference type="Proteomes" id="UP001151760">
    <property type="component" value="Unassembled WGS sequence"/>
</dbReference>
<organism evidence="2 3">
    <name type="scientific">Tanacetum coccineum</name>
    <dbReference type="NCBI Taxonomy" id="301880"/>
    <lineage>
        <taxon>Eukaryota</taxon>
        <taxon>Viridiplantae</taxon>
        <taxon>Streptophyta</taxon>
        <taxon>Embryophyta</taxon>
        <taxon>Tracheophyta</taxon>
        <taxon>Spermatophyta</taxon>
        <taxon>Magnoliopsida</taxon>
        <taxon>eudicotyledons</taxon>
        <taxon>Gunneridae</taxon>
        <taxon>Pentapetalae</taxon>
        <taxon>asterids</taxon>
        <taxon>campanulids</taxon>
        <taxon>Asterales</taxon>
        <taxon>Asteraceae</taxon>
        <taxon>Asteroideae</taxon>
        <taxon>Anthemideae</taxon>
        <taxon>Anthemidinae</taxon>
        <taxon>Tanacetum</taxon>
    </lineage>
</organism>
<evidence type="ECO:0000256" key="1">
    <source>
        <dbReference type="SAM" id="MobiDB-lite"/>
    </source>
</evidence>
<reference evidence="2" key="1">
    <citation type="journal article" date="2022" name="Int. J. Mol. Sci.">
        <title>Draft Genome of Tanacetum Coccineum: Genomic Comparison of Closely Related Tanacetum-Family Plants.</title>
        <authorList>
            <person name="Yamashiro T."/>
            <person name="Shiraishi A."/>
            <person name="Nakayama K."/>
            <person name="Satake H."/>
        </authorList>
    </citation>
    <scope>NUCLEOTIDE SEQUENCE</scope>
</reference>
<proteinExistence type="predicted"/>